<dbReference type="RefSeq" id="WP_123807985.1">
    <property type="nucleotide sequence ID" value="NZ_RKRK01000003.1"/>
</dbReference>
<keyword evidence="4" id="KW-1133">Transmembrane helix</keyword>
<name>A0A3N5CGN9_9BACL</name>
<feature type="binding site" evidence="2">
    <location>
        <position position="83"/>
    </location>
    <ligand>
        <name>Cu cation</name>
        <dbReference type="ChEBI" id="CHEBI:23378"/>
    </ligand>
</feature>
<dbReference type="AlphaFoldDB" id="A0A3N5CGN9"/>
<feature type="disulfide bond" description="Redox-active" evidence="3">
    <location>
        <begin position="79"/>
        <end position="83"/>
    </location>
</feature>
<dbReference type="InterPro" id="IPR036249">
    <property type="entry name" value="Thioredoxin-like_sf"/>
</dbReference>
<evidence type="ECO:0000256" key="3">
    <source>
        <dbReference type="PIRSR" id="PIRSR603782-2"/>
    </source>
</evidence>
<feature type="binding site" evidence="2">
    <location>
        <position position="79"/>
    </location>
    <ligand>
        <name>Cu cation</name>
        <dbReference type="ChEBI" id="CHEBI:23378"/>
    </ligand>
</feature>
<reference evidence="5 6" key="1">
    <citation type="submission" date="2018-11" db="EMBL/GenBank/DDBJ databases">
        <title>Genomic Encyclopedia of Type Strains, Phase IV (KMG-IV): sequencing the most valuable type-strain genomes for metagenomic binning, comparative biology and taxonomic classification.</title>
        <authorList>
            <person name="Goeker M."/>
        </authorList>
    </citation>
    <scope>NUCLEOTIDE SEQUENCE [LARGE SCALE GENOMIC DNA]</scope>
    <source>
        <strain evidence="5 6">DSM 29158</strain>
    </source>
</reference>
<organism evidence="5 6">
    <name type="scientific">Abyssicoccus albus</name>
    <dbReference type="NCBI Taxonomy" id="1817405"/>
    <lineage>
        <taxon>Bacteria</taxon>
        <taxon>Bacillati</taxon>
        <taxon>Bacillota</taxon>
        <taxon>Bacilli</taxon>
        <taxon>Bacillales</taxon>
        <taxon>Abyssicoccaceae</taxon>
    </lineage>
</organism>
<dbReference type="Gene3D" id="3.40.30.10">
    <property type="entry name" value="Glutaredoxin"/>
    <property type="match status" value="1"/>
</dbReference>
<dbReference type="CDD" id="cd02968">
    <property type="entry name" value="SCO"/>
    <property type="match status" value="1"/>
</dbReference>
<dbReference type="SUPFAM" id="SSF52833">
    <property type="entry name" value="Thioredoxin-like"/>
    <property type="match status" value="1"/>
</dbReference>
<gene>
    <name evidence="5" type="ORF">EDD62_1305</name>
</gene>
<keyword evidence="3" id="KW-1015">Disulfide bond</keyword>
<keyword evidence="2" id="KW-0479">Metal-binding</keyword>
<comment type="caution">
    <text evidence="5">The sequence shown here is derived from an EMBL/GenBank/DDBJ whole genome shotgun (WGS) entry which is preliminary data.</text>
</comment>
<dbReference type="InterPro" id="IPR003782">
    <property type="entry name" value="SCO1/SenC"/>
</dbReference>
<dbReference type="PANTHER" id="PTHR12151:SF25">
    <property type="entry name" value="LINALOOL DEHYDRATASE_ISOMERASE DOMAIN-CONTAINING PROTEIN"/>
    <property type="match status" value="1"/>
</dbReference>
<sequence length="208" mass="24014">MKKIEYIALLIIFISASFLFYFTTDGFTAFTIEQQRIQDLKEQKPKIRNVRVTDHLGESHQFSDFNNHYKLVTFIYTSCSTACPQMETNMQRVYDQMDMTKHKDELIFMSITFDRERDTVDVLNKYATYFEADGTTWKMLRTKSGDGLQQLLDQYGVTVIPDGDADFQHNTSFYLIAPDGTLEEVLNFKDVEGTVDTLEAVLRKGGTS</sequence>
<evidence type="ECO:0000256" key="4">
    <source>
        <dbReference type="SAM" id="Phobius"/>
    </source>
</evidence>
<evidence type="ECO:0000313" key="6">
    <source>
        <dbReference type="Proteomes" id="UP000277108"/>
    </source>
</evidence>
<dbReference type="PANTHER" id="PTHR12151">
    <property type="entry name" value="ELECTRON TRANSPORT PROTIN SCO1/SENC FAMILY MEMBER"/>
    <property type="match status" value="1"/>
</dbReference>
<evidence type="ECO:0000256" key="1">
    <source>
        <dbReference type="ARBA" id="ARBA00010996"/>
    </source>
</evidence>
<comment type="similarity">
    <text evidence="1">Belongs to the SCO1/2 family.</text>
</comment>
<protein>
    <submittedName>
        <fullName evidence="5">Protein SCO1/2</fullName>
    </submittedName>
</protein>
<feature type="binding site" evidence="2">
    <location>
        <position position="169"/>
    </location>
    <ligand>
        <name>Cu cation</name>
        <dbReference type="ChEBI" id="CHEBI:23378"/>
    </ligand>
</feature>
<dbReference type="OrthoDB" id="9811998at2"/>
<dbReference type="Proteomes" id="UP000277108">
    <property type="component" value="Unassembled WGS sequence"/>
</dbReference>
<keyword evidence="4" id="KW-0472">Membrane</keyword>
<keyword evidence="6" id="KW-1185">Reference proteome</keyword>
<dbReference type="Pfam" id="PF02630">
    <property type="entry name" value="SCO1-SenC"/>
    <property type="match status" value="1"/>
</dbReference>
<keyword evidence="4" id="KW-0812">Transmembrane</keyword>
<dbReference type="GO" id="GO:0046872">
    <property type="term" value="F:metal ion binding"/>
    <property type="evidence" value="ECO:0007669"/>
    <property type="project" value="UniProtKB-KW"/>
</dbReference>
<feature type="transmembrane region" description="Helical" evidence="4">
    <location>
        <begin position="6"/>
        <end position="32"/>
    </location>
</feature>
<evidence type="ECO:0000256" key="2">
    <source>
        <dbReference type="PIRSR" id="PIRSR603782-1"/>
    </source>
</evidence>
<proteinExistence type="inferred from homology"/>
<accession>A0A3N5CGN9</accession>
<keyword evidence="2" id="KW-0186">Copper</keyword>
<dbReference type="EMBL" id="RKRK01000003">
    <property type="protein sequence ID" value="RPF56651.1"/>
    <property type="molecule type" value="Genomic_DNA"/>
</dbReference>
<evidence type="ECO:0000313" key="5">
    <source>
        <dbReference type="EMBL" id="RPF56651.1"/>
    </source>
</evidence>